<name>A0A5B7I509_PORTR</name>
<dbReference type="EMBL" id="VSRR010051639">
    <property type="protein sequence ID" value="MPC79630.1"/>
    <property type="molecule type" value="Genomic_DNA"/>
</dbReference>
<feature type="region of interest" description="Disordered" evidence="1">
    <location>
        <begin position="14"/>
        <end position="43"/>
    </location>
</feature>
<reference evidence="2 3" key="1">
    <citation type="submission" date="2019-05" db="EMBL/GenBank/DDBJ databases">
        <title>Another draft genome of Portunus trituberculatus and its Hox gene families provides insights of decapod evolution.</title>
        <authorList>
            <person name="Jeong J.-H."/>
            <person name="Song I."/>
            <person name="Kim S."/>
            <person name="Choi T."/>
            <person name="Kim D."/>
            <person name="Ryu S."/>
            <person name="Kim W."/>
        </authorList>
    </citation>
    <scope>NUCLEOTIDE SEQUENCE [LARGE SCALE GENOMIC DNA]</scope>
    <source>
        <tissue evidence="2">Muscle</tissue>
    </source>
</reference>
<dbReference type="Proteomes" id="UP000324222">
    <property type="component" value="Unassembled WGS sequence"/>
</dbReference>
<dbReference type="AlphaFoldDB" id="A0A5B7I509"/>
<evidence type="ECO:0000313" key="2">
    <source>
        <dbReference type="EMBL" id="MPC79630.1"/>
    </source>
</evidence>
<comment type="caution">
    <text evidence="2">The sequence shown here is derived from an EMBL/GenBank/DDBJ whole genome shotgun (WGS) entry which is preliminary data.</text>
</comment>
<evidence type="ECO:0000313" key="3">
    <source>
        <dbReference type="Proteomes" id="UP000324222"/>
    </source>
</evidence>
<evidence type="ECO:0000256" key="1">
    <source>
        <dbReference type="SAM" id="MobiDB-lite"/>
    </source>
</evidence>
<protein>
    <submittedName>
        <fullName evidence="2">Uncharacterized protein</fullName>
    </submittedName>
</protein>
<accession>A0A5B7I509</accession>
<gene>
    <name evidence="2" type="ORF">E2C01_074166</name>
</gene>
<sequence length="91" mass="9661">MAFGGSVPPLLLETGGVLTPSPKRQAWSGRGCTNQKADRRAGKGFRRGGWVGGVMGGEEARNAWVGGGREKGKERGRFSVILRAYAFPSVL</sequence>
<organism evidence="2 3">
    <name type="scientific">Portunus trituberculatus</name>
    <name type="common">Swimming crab</name>
    <name type="synonym">Neptunus trituberculatus</name>
    <dbReference type="NCBI Taxonomy" id="210409"/>
    <lineage>
        <taxon>Eukaryota</taxon>
        <taxon>Metazoa</taxon>
        <taxon>Ecdysozoa</taxon>
        <taxon>Arthropoda</taxon>
        <taxon>Crustacea</taxon>
        <taxon>Multicrustacea</taxon>
        <taxon>Malacostraca</taxon>
        <taxon>Eumalacostraca</taxon>
        <taxon>Eucarida</taxon>
        <taxon>Decapoda</taxon>
        <taxon>Pleocyemata</taxon>
        <taxon>Brachyura</taxon>
        <taxon>Eubrachyura</taxon>
        <taxon>Portunoidea</taxon>
        <taxon>Portunidae</taxon>
        <taxon>Portuninae</taxon>
        <taxon>Portunus</taxon>
    </lineage>
</organism>
<keyword evidence="3" id="KW-1185">Reference proteome</keyword>
<proteinExistence type="predicted"/>